<keyword evidence="3" id="KW-0670">Pyruvate</keyword>
<organism evidence="3">
    <name type="scientific">mine drainage metagenome</name>
    <dbReference type="NCBI Taxonomy" id="410659"/>
    <lineage>
        <taxon>unclassified sequences</taxon>
        <taxon>metagenomes</taxon>
        <taxon>ecological metagenomes</taxon>
    </lineage>
</organism>
<dbReference type="Pfam" id="PF22613">
    <property type="entry name" value="Transketolase_C_1"/>
    <property type="match status" value="1"/>
</dbReference>
<reference evidence="3" key="1">
    <citation type="submission" date="2013-08" db="EMBL/GenBank/DDBJ databases">
        <authorList>
            <person name="Mendez C."/>
            <person name="Richter M."/>
            <person name="Ferrer M."/>
            <person name="Sanchez J."/>
        </authorList>
    </citation>
    <scope>NUCLEOTIDE SEQUENCE</scope>
</reference>
<dbReference type="PANTHER" id="PTHR43825">
    <property type="entry name" value="PYRUVATE DEHYDROGENASE E1 COMPONENT"/>
    <property type="match status" value="1"/>
</dbReference>
<sequence length="562" mass="62558">FKSKNGAYVREHFFGKYPELRELVADLSDEAIWELRRGGNDAHKIYAAYSQAVRHQGQPTLILAKSVKGFGMGRAGEAQNTSHQQKKMDNEEIRAFRDRFSLPVSDDAIDQLPFLRFTPDSPEECYLRERRQALGGYLPARRKDGDALDCPPLEIFKTQLEGSQDREYSTTMALVRMLTALTRDPTIGPRIVPIVPDEARTFGMEGLFRQLGIYASAGQLYEPQDADQLMVYHEDRKGQILEEGITEAGSMASWIAAATAYSNKGISMIPFYLFYSMFGFQRIGDLAWAAGDIQARGFLIGGTAGRTTLAGEGLQHCDGHSPVLASNIPNCIVYDPTYAYELAVIIHAGLKRMFESQENVFFYLTAMNENYSHPPLPPGTEAGILQGLYPLRTLGKGKNTVQLMGSGTILREVERAGEILSQDFGIRATVWSATSFTELRRNGLAVERWNRLHPESPPRQNYVETALAGHPGPVIAASDYVRLFADQIRPFVCGRFIALGTDGFGRSDTRAQLRHFFEVDAHSIVLAALQALSQDGLLPPQEVSQALKRFKLDPEKAIPWLT</sequence>
<name>T0ZKF0_9ZZZZ</name>
<dbReference type="AlphaFoldDB" id="T0ZKF0"/>
<dbReference type="InterPro" id="IPR029061">
    <property type="entry name" value="THDP-binding"/>
</dbReference>
<feature type="domain" description="Pyruvate dehydrogenase E1 component middle" evidence="1">
    <location>
        <begin position="155"/>
        <end position="374"/>
    </location>
</feature>
<proteinExistence type="predicted"/>
<dbReference type="Gene3D" id="3.40.50.970">
    <property type="match status" value="2"/>
</dbReference>
<dbReference type="Pfam" id="PF17831">
    <property type="entry name" value="PDH_E1_M"/>
    <property type="match status" value="1"/>
</dbReference>
<dbReference type="InterPro" id="IPR055152">
    <property type="entry name" value="Transketolase-like_C_2"/>
</dbReference>
<evidence type="ECO:0000313" key="3">
    <source>
        <dbReference type="EMBL" id="EQD29204.1"/>
    </source>
</evidence>
<accession>T0ZKF0</accession>
<dbReference type="InterPro" id="IPR041621">
    <property type="entry name" value="PDH_E1_M"/>
</dbReference>
<evidence type="ECO:0000259" key="1">
    <source>
        <dbReference type="Pfam" id="PF17831"/>
    </source>
</evidence>
<dbReference type="InterPro" id="IPR009014">
    <property type="entry name" value="Transketo_C/PFOR_II"/>
</dbReference>
<protein>
    <submittedName>
        <fullName evidence="3">Pyruvate dehydrogenase subunit E1</fullName>
    </submittedName>
</protein>
<dbReference type="SUPFAM" id="SSF52922">
    <property type="entry name" value="TK C-terminal domain-like"/>
    <property type="match status" value="1"/>
</dbReference>
<gene>
    <name evidence="3" type="ORF">B2A_14603</name>
</gene>
<feature type="domain" description="Transketolase-like C-terminal" evidence="2">
    <location>
        <begin position="387"/>
        <end position="520"/>
    </location>
</feature>
<dbReference type="SUPFAM" id="SSF52518">
    <property type="entry name" value="Thiamin diphosphate-binding fold (THDP-binding)"/>
    <property type="match status" value="2"/>
</dbReference>
<comment type="caution">
    <text evidence="3">The sequence shown here is derived from an EMBL/GenBank/DDBJ whole genome shotgun (WGS) entry which is preliminary data.</text>
</comment>
<reference evidence="3" key="2">
    <citation type="journal article" date="2014" name="ISME J.">
        <title>Microbial stratification in low pH oxic and suboxic macroscopic growths along an acid mine drainage.</title>
        <authorList>
            <person name="Mendez-Garcia C."/>
            <person name="Mesa V."/>
            <person name="Sprenger R.R."/>
            <person name="Richter M."/>
            <person name="Diez M.S."/>
            <person name="Solano J."/>
            <person name="Bargiela R."/>
            <person name="Golyshina O.V."/>
            <person name="Manteca A."/>
            <person name="Ramos J.L."/>
            <person name="Gallego J.R."/>
            <person name="Llorente I."/>
            <person name="Martins Dos Santos V.A."/>
            <person name="Jensen O.N."/>
            <person name="Pelaez A.I."/>
            <person name="Sanchez J."/>
            <person name="Ferrer M."/>
        </authorList>
    </citation>
    <scope>NUCLEOTIDE SEQUENCE</scope>
</reference>
<dbReference type="InterPro" id="IPR051157">
    <property type="entry name" value="PDH/Transketolase"/>
</dbReference>
<dbReference type="PANTHER" id="PTHR43825:SF3">
    <property type="entry name" value="PYRUVATE DEHYDROGENASE E1 COMPONENT"/>
    <property type="match status" value="1"/>
</dbReference>
<dbReference type="EMBL" id="AUZZ01010607">
    <property type="protein sequence ID" value="EQD29204.1"/>
    <property type="molecule type" value="Genomic_DNA"/>
</dbReference>
<feature type="non-terminal residue" evidence="3">
    <location>
        <position position="1"/>
    </location>
</feature>
<dbReference type="Gene3D" id="3.40.50.920">
    <property type="match status" value="1"/>
</dbReference>
<evidence type="ECO:0000259" key="2">
    <source>
        <dbReference type="Pfam" id="PF22613"/>
    </source>
</evidence>